<reference evidence="12 13" key="1">
    <citation type="submission" date="2018-04" db="EMBL/GenBank/DDBJ databases">
        <title>Genomic Encyclopedia of Archaeal and Bacterial Type Strains, Phase II (KMG-II): from individual species to whole genera.</title>
        <authorList>
            <person name="Goeker M."/>
        </authorList>
    </citation>
    <scope>NUCLEOTIDE SEQUENCE [LARGE SCALE GENOMIC DNA]</scope>
    <source>
        <strain evidence="12 13">DSM 23382</strain>
    </source>
</reference>
<evidence type="ECO:0000256" key="9">
    <source>
        <dbReference type="PIRSR" id="PIRSR002583-1"/>
    </source>
</evidence>
<dbReference type="PIRSF" id="PIRSF002583">
    <property type="entry name" value="Hsp90"/>
    <property type="match status" value="1"/>
</dbReference>
<evidence type="ECO:0000256" key="1">
    <source>
        <dbReference type="ARBA" id="ARBA00004496"/>
    </source>
</evidence>
<proteinExistence type="inferred from homology"/>
<keyword evidence="4 8" id="KW-0547">Nucleotide-binding</keyword>
<evidence type="ECO:0000313" key="13">
    <source>
        <dbReference type="Proteomes" id="UP000244081"/>
    </source>
</evidence>
<comment type="function">
    <text evidence="8">Molecular chaperone. Has ATPase activity.</text>
</comment>
<evidence type="ECO:0000256" key="3">
    <source>
        <dbReference type="ARBA" id="ARBA00022490"/>
    </source>
</evidence>
<dbReference type="NCBIfam" id="NF003555">
    <property type="entry name" value="PRK05218.1"/>
    <property type="match status" value="1"/>
</dbReference>
<comment type="subunit">
    <text evidence="8">Homodimer.</text>
</comment>
<dbReference type="EMBL" id="QAYG01000008">
    <property type="protein sequence ID" value="PTW59081.1"/>
    <property type="molecule type" value="Genomic_DNA"/>
</dbReference>
<evidence type="ECO:0000313" key="12">
    <source>
        <dbReference type="EMBL" id="PTW59081.1"/>
    </source>
</evidence>
<dbReference type="GO" id="GO:0005524">
    <property type="term" value="F:ATP binding"/>
    <property type="evidence" value="ECO:0007669"/>
    <property type="project" value="UniProtKB-UniRule"/>
</dbReference>
<dbReference type="InterPro" id="IPR020575">
    <property type="entry name" value="Hsp90_N"/>
</dbReference>
<dbReference type="GO" id="GO:0051082">
    <property type="term" value="F:unfolded protein binding"/>
    <property type="evidence" value="ECO:0007669"/>
    <property type="project" value="UniProtKB-UniRule"/>
</dbReference>
<evidence type="ECO:0000256" key="8">
    <source>
        <dbReference type="HAMAP-Rule" id="MF_00505"/>
    </source>
</evidence>
<gene>
    <name evidence="8" type="primary">htpG</name>
    <name evidence="12" type="ORF">C8N35_108118</name>
</gene>
<accession>A0A2T5V5R0</accession>
<dbReference type="Gene3D" id="1.20.120.790">
    <property type="entry name" value="Heat shock protein 90, C-terminal domain"/>
    <property type="match status" value="1"/>
</dbReference>
<evidence type="ECO:0000256" key="10">
    <source>
        <dbReference type="SAM" id="MobiDB-lite"/>
    </source>
</evidence>
<name>A0A2T5V5R0_9HYPH</name>
<feature type="binding site" evidence="9">
    <location>
        <position position="117"/>
    </location>
    <ligand>
        <name>ATP</name>
        <dbReference type="ChEBI" id="CHEBI:30616"/>
    </ligand>
</feature>
<organism evidence="12 13">
    <name type="scientific">Breoghania corrubedonensis</name>
    <dbReference type="NCBI Taxonomy" id="665038"/>
    <lineage>
        <taxon>Bacteria</taxon>
        <taxon>Pseudomonadati</taxon>
        <taxon>Pseudomonadota</taxon>
        <taxon>Alphaproteobacteria</taxon>
        <taxon>Hyphomicrobiales</taxon>
        <taxon>Stappiaceae</taxon>
        <taxon>Breoghania</taxon>
    </lineage>
</organism>
<dbReference type="GO" id="GO:0140662">
    <property type="term" value="F:ATP-dependent protein folding chaperone"/>
    <property type="evidence" value="ECO:0007669"/>
    <property type="project" value="InterPro"/>
</dbReference>
<evidence type="ECO:0000256" key="7">
    <source>
        <dbReference type="ARBA" id="ARBA00023186"/>
    </source>
</evidence>
<feature type="region of interest" description="A; substrate-binding" evidence="8">
    <location>
        <begin position="1"/>
        <end position="372"/>
    </location>
</feature>
<sequence length="673" mass="74338">MTSKTNEAAAGTAADKAADASPQTSESKEAHEFQAEVARLLHLMVHSVYSNKDIFLRELISNAADACERLRQRALTEPELISGDETFRIRLETDKNARTLSVADNGTGMSREELIDNLGTIARSGTRAFLEGLGEAKDGQSLIGQFGVGFYSAFMVAGEVDVVSRAAGSNEAWTWRSDGQGSFTVERADLESAPARGTRVVLHLSDESVDYAQASTIERIVREYSAHVPVPIVLASETEREENEPDGEEKADKDTAAKIEEREIADGSALWTRSRSEITEEEYKEFYGHVSRQFDEPALTLHYRAEGRHEYSVLLFVPSMTPFDLFDPDRKGRVKLYVRRVFIADDVDLLPAYLRFTRGVIDSQDLPLNLSREMLQSNPVLDAIRKGVTNRVLSELQKLADNDAEKYTQIWETFGPVIKEGLYEDFERRDKLLALTRFKTTKSGDGWRTLAEYVADLKENQTQIFYAIGDNADAVKASPQLEGYRARDVEVLLLSDPVDAFWVQIALGFDGKPFRSVTQGAADLDAITLPDDEKQKEDEAGKGATADVATLVTYVKETLGDAVTDVRISSRLAESPVCLVAPEHGPDRQFEKLMSRRDGAPGGAGSKPVLEINPRHALVKSLASHLGDDAAKDFTKDAAWLLYDQARILDGEHPNDPAAFAGRLARVMKKGLG</sequence>
<dbReference type="RefSeq" id="WP_107991144.1">
    <property type="nucleotide sequence ID" value="NZ_QAYG01000008.1"/>
</dbReference>
<dbReference type="HAMAP" id="MF_00505">
    <property type="entry name" value="HSP90"/>
    <property type="match status" value="1"/>
</dbReference>
<comment type="similarity">
    <text evidence="2 8">Belongs to the heat shock protein 90 family.</text>
</comment>
<feature type="region of interest" description="C" evidence="8">
    <location>
        <begin position="593"/>
        <end position="673"/>
    </location>
</feature>
<dbReference type="SUPFAM" id="SSF55874">
    <property type="entry name" value="ATPase domain of HSP90 chaperone/DNA topoisomerase II/histidine kinase"/>
    <property type="match status" value="1"/>
</dbReference>
<feature type="binding site" evidence="9">
    <location>
        <position position="104"/>
    </location>
    <ligand>
        <name>ATP</name>
        <dbReference type="ChEBI" id="CHEBI:30616"/>
    </ligand>
</feature>
<feature type="binding site" evidence="9">
    <location>
        <begin position="124"/>
        <end position="125"/>
    </location>
    <ligand>
        <name>ATP</name>
        <dbReference type="ChEBI" id="CHEBI:30616"/>
    </ligand>
</feature>
<dbReference type="Gene3D" id="3.30.565.10">
    <property type="entry name" value="Histidine kinase-like ATPase, C-terminal domain"/>
    <property type="match status" value="1"/>
</dbReference>
<evidence type="ECO:0000256" key="6">
    <source>
        <dbReference type="ARBA" id="ARBA00023016"/>
    </source>
</evidence>
<dbReference type="CDD" id="cd16927">
    <property type="entry name" value="HATPase_Hsp90-like"/>
    <property type="match status" value="1"/>
</dbReference>
<feature type="domain" description="Histidine kinase/HSP90-like ATPase" evidence="11">
    <location>
        <begin position="51"/>
        <end position="208"/>
    </location>
</feature>
<feature type="binding site" evidence="9">
    <location>
        <begin position="145"/>
        <end position="150"/>
    </location>
    <ligand>
        <name>ATP</name>
        <dbReference type="ChEBI" id="CHEBI:30616"/>
    </ligand>
</feature>
<dbReference type="SUPFAM" id="SSF110942">
    <property type="entry name" value="HSP90 C-terminal domain"/>
    <property type="match status" value="1"/>
</dbReference>
<keyword evidence="6 8" id="KW-0346">Stress response</keyword>
<dbReference type="SMART" id="SM00387">
    <property type="entry name" value="HATPase_c"/>
    <property type="match status" value="1"/>
</dbReference>
<feature type="binding site" evidence="9">
    <location>
        <position position="109"/>
    </location>
    <ligand>
        <name>ATP</name>
        <dbReference type="ChEBI" id="CHEBI:30616"/>
    </ligand>
</feature>
<dbReference type="InterPro" id="IPR019805">
    <property type="entry name" value="Heat_shock_protein_90_CS"/>
</dbReference>
<dbReference type="OrthoDB" id="9802640at2"/>
<keyword evidence="5 8" id="KW-0067">ATP-binding</keyword>
<evidence type="ECO:0000259" key="11">
    <source>
        <dbReference type="SMART" id="SM00387"/>
    </source>
</evidence>
<dbReference type="PANTHER" id="PTHR11528">
    <property type="entry name" value="HEAT SHOCK PROTEIN 90 FAMILY MEMBER"/>
    <property type="match status" value="1"/>
</dbReference>
<comment type="caution">
    <text evidence="8">Lacks conserved residue(s) required for the propagation of feature annotation.</text>
</comment>
<dbReference type="InterPro" id="IPR036890">
    <property type="entry name" value="HATPase_C_sf"/>
</dbReference>
<evidence type="ECO:0000256" key="4">
    <source>
        <dbReference type="ARBA" id="ARBA00022741"/>
    </source>
</evidence>
<evidence type="ECO:0000256" key="5">
    <source>
        <dbReference type="ARBA" id="ARBA00022840"/>
    </source>
</evidence>
<feature type="binding site" evidence="9">
    <location>
        <position position="58"/>
    </location>
    <ligand>
        <name>ATP</name>
        <dbReference type="ChEBI" id="CHEBI:30616"/>
    </ligand>
</feature>
<keyword evidence="7 8" id="KW-0143">Chaperone</keyword>
<feature type="binding site" evidence="9">
    <location>
        <position position="62"/>
    </location>
    <ligand>
        <name>ATP</name>
        <dbReference type="ChEBI" id="CHEBI:30616"/>
    </ligand>
</feature>
<protein>
    <recommendedName>
        <fullName evidence="8">Chaperone protein HtpG</fullName>
    </recommendedName>
    <alternativeName>
        <fullName evidence="8">Heat shock protein HtpG</fullName>
    </alternativeName>
    <alternativeName>
        <fullName evidence="8">High temperature protein G</fullName>
    </alternativeName>
</protein>
<dbReference type="InterPro" id="IPR020568">
    <property type="entry name" value="Ribosomal_Su5_D2-typ_SF"/>
</dbReference>
<dbReference type="PROSITE" id="PS00298">
    <property type="entry name" value="HSP90"/>
    <property type="match status" value="1"/>
</dbReference>
<dbReference type="AlphaFoldDB" id="A0A2T5V5R0"/>
<dbReference type="PRINTS" id="PR00775">
    <property type="entry name" value="HEATSHOCK90"/>
</dbReference>
<dbReference type="Gene3D" id="3.30.230.80">
    <property type="match status" value="1"/>
</dbReference>
<dbReference type="Pfam" id="PF13589">
    <property type="entry name" value="HATPase_c_3"/>
    <property type="match status" value="1"/>
</dbReference>
<dbReference type="FunFam" id="3.30.565.10:FF:000009">
    <property type="entry name" value="Molecular chaperone HtpG"/>
    <property type="match status" value="1"/>
</dbReference>
<dbReference type="Gene3D" id="3.40.50.11260">
    <property type="match status" value="1"/>
</dbReference>
<evidence type="ECO:0000256" key="2">
    <source>
        <dbReference type="ARBA" id="ARBA00008239"/>
    </source>
</evidence>
<feature type="binding site" evidence="9">
    <location>
        <position position="372"/>
    </location>
    <ligand>
        <name>ATP</name>
        <dbReference type="ChEBI" id="CHEBI:30616"/>
    </ligand>
</feature>
<keyword evidence="3 8" id="KW-0963">Cytoplasm</keyword>
<dbReference type="InterPro" id="IPR037196">
    <property type="entry name" value="HSP90_C"/>
</dbReference>
<feature type="binding site" evidence="9">
    <location>
        <position position="198"/>
    </location>
    <ligand>
        <name>ATP</name>
        <dbReference type="ChEBI" id="CHEBI:30616"/>
    </ligand>
</feature>
<dbReference type="SUPFAM" id="SSF54211">
    <property type="entry name" value="Ribosomal protein S5 domain 2-like"/>
    <property type="match status" value="1"/>
</dbReference>
<comment type="subcellular location">
    <subcellularLocation>
        <location evidence="1 8">Cytoplasm</location>
    </subcellularLocation>
</comment>
<keyword evidence="13" id="KW-1185">Reference proteome</keyword>
<dbReference type="Pfam" id="PF00183">
    <property type="entry name" value="HSP90"/>
    <property type="match status" value="1"/>
</dbReference>
<comment type="caution">
    <text evidence="12">The sequence shown here is derived from an EMBL/GenBank/DDBJ whole genome shotgun (WGS) entry which is preliminary data.</text>
</comment>
<dbReference type="InterPro" id="IPR001404">
    <property type="entry name" value="Hsp90_fam"/>
</dbReference>
<feature type="region of interest" description="Disordered" evidence="10">
    <location>
        <begin position="1"/>
        <end position="31"/>
    </location>
</feature>
<dbReference type="Proteomes" id="UP000244081">
    <property type="component" value="Unassembled WGS sequence"/>
</dbReference>
<dbReference type="GO" id="GO:0005737">
    <property type="term" value="C:cytoplasm"/>
    <property type="evidence" value="ECO:0007669"/>
    <property type="project" value="UniProtKB-SubCell"/>
</dbReference>
<dbReference type="InterPro" id="IPR003594">
    <property type="entry name" value="HATPase_dom"/>
</dbReference>
<dbReference type="GO" id="GO:0016887">
    <property type="term" value="F:ATP hydrolysis activity"/>
    <property type="evidence" value="ECO:0007669"/>
    <property type="project" value="InterPro"/>
</dbReference>